<proteinExistence type="predicted"/>
<comment type="caution">
    <text evidence="2">The sequence shown here is derived from an EMBL/GenBank/DDBJ whole genome shotgun (WGS) entry which is preliminary data.</text>
</comment>
<feature type="compositionally biased region" description="Low complexity" evidence="1">
    <location>
        <begin position="162"/>
        <end position="182"/>
    </location>
</feature>
<feature type="region of interest" description="Disordered" evidence="1">
    <location>
        <begin position="162"/>
        <end position="264"/>
    </location>
</feature>
<feature type="region of interest" description="Disordered" evidence="1">
    <location>
        <begin position="1"/>
        <end position="41"/>
    </location>
</feature>
<reference evidence="2" key="1">
    <citation type="submission" date="2020-12" db="EMBL/GenBank/DDBJ databases">
        <authorList>
            <consortium name="Molecular Ecology Group"/>
        </authorList>
    </citation>
    <scope>NUCLEOTIDE SEQUENCE</scope>
    <source>
        <strain evidence="2">TBG_1078</strain>
    </source>
</reference>
<dbReference type="Proteomes" id="UP000645828">
    <property type="component" value="Unassembled WGS sequence"/>
</dbReference>
<evidence type="ECO:0000313" key="2">
    <source>
        <dbReference type="EMBL" id="CAD7674083.1"/>
    </source>
</evidence>
<keyword evidence="3" id="KW-1185">Reference proteome</keyword>
<evidence type="ECO:0000256" key="1">
    <source>
        <dbReference type="SAM" id="MobiDB-lite"/>
    </source>
</evidence>
<feature type="compositionally biased region" description="Basic and acidic residues" evidence="1">
    <location>
        <begin position="227"/>
        <end position="247"/>
    </location>
</feature>
<feature type="compositionally biased region" description="Pro residues" evidence="1">
    <location>
        <begin position="184"/>
        <end position="195"/>
    </location>
</feature>
<dbReference type="EMBL" id="CAJHUB010000672">
    <property type="protein sequence ID" value="CAD7674083.1"/>
    <property type="molecule type" value="Genomic_DNA"/>
</dbReference>
<name>A0A811YCS4_NYCPR</name>
<protein>
    <submittedName>
        <fullName evidence="2">(raccoon dog) hypothetical protein</fullName>
    </submittedName>
</protein>
<sequence length="322" mass="33445">MTGGSDGVQCFVTGQHGHQGRPAVSGTPAGPGPAGHCSTDTRPRLQAVRVPWGPQALRGHPPWAAPPQEVSDPSPQGRPVSPWQHRAPASRAHNGWIPPRNPGSRANPQGAWPSRWLHDPGADPAPPHPHARCARPRPGAAGARGACPAAAAGTRRPCALSRRAAAAEAAARGPMLPARGEPGAPGPYAPPPQRPAPLVGVRAPEPLPALLGGDSAPWWSRGAGGREPGRDWGRLERDGARRPERGEPPSPSLGPTLWAEAGPAVCPEGGPLQVASQLWARQPGFWGTSPPIKPRIIAGPAHPRVRSHPPIRSHLPLGSPSH</sequence>
<feature type="compositionally biased region" description="Low complexity" evidence="1">
    <location>
        <begin position="136"/>
        <end position="145"/>
    </location>
</feature>
<gene>
    <name evidence="2" type="ORF">NYPRO_LOCUS6878</name>
</gene>
<accession>A0A811YCS4</accession>
<feature type="region of interest" description="Disordered" evidence="1">
    <location>
        <begin position="54"/>
        <end position="145"/>
    </location>
</feature>
<dbReference type="AlphaFoldDB" id="A0A811YCS4"/>
<evidence type="ECO:0000313" key="3">
    <source>
        <dbReference type="Proteomes" id="UP000645828"/>
    </source>
</evidence>
<organism evidence="2 3">
    <name type="scientific">Nyctereutes procyonoides</name>
    <name type="common">Raccoon dog</name>
    <name type="synonym">Canis procyonoides</name>
    <dbReference type="NCBI Taxonomy" id="34880"/>
    <lineage>
        <taxon>Eukaryota</taxon>
        <taxon>Metazoa</taxon>
        <taxon>Chordata</taxon>
        <taxon>Craniata</taxon>
        <taxon>Vertebrata</taxon>
        <taxon>Euteleostomi</taxon>
        <taxon>Mammalia</taxon>
        <taxon>Eutheria</taxon>
        <taxon>Laurasiatheria</taxon>
        <taxon>Carnivora</taxon>
        <taxon>Caniformia</taxon>
        <taxon>Canidae</taxon>
        <taxon>Nyctereutes</taxon>
    </lineage>
</organism>
<feature type="region of interest" description="Disordered" evidence="1">
    <location>
        <begin position="290"/>
        <end position="322"/>
    </location>
</feature>